<dbReference type="EMBL" id="VTAV01000001">
    <property type="protein sequence ID" value="TYR37844.1"/>
    <property type="molecule type" value="Genomic_DNA"/>
</dbReference>
<name>A0A5D4HB99_9SPHI</name>
<sequence>MKDVKSELQNIICGNGQVGDQSQLRKIQNFLRIHACTGQESEKQERLKSEEEKLVVNVEGFKYLTESQI</sequence>
<proteinExistence type="predicted"/>
<organism evidence="1 2">
    <name type="scientific">Sphingobacterium phlebotomi</name>
    <dbReference type="NCBI Taxonomy" id="2605433"/>
    <lineage>
        <taxon>Bacteria</taxon>
        <taxon>Pseudomonadati</taxon>
        <taxon>Bacteroidota</taxon>
        <taxon>Sphingobacteriia</taxon>
        <taxon>Sphingobacteriales</taxon>
        <taxon>Sphingobacteriaceae</taxon>
        <taxon>Sphingobacterium</taxon>
    </lineage>
</organism>
<protein>
    <submittedName>
        <fullName evidence="1">Uncharacterized protein</fullName>
    </submittedName>
</protein>
<evidence type="ECO:0000313" key="2">
    <source>
        <dbReference type="Proteomes" id="UP000322362"/>
    </source>
</evidence>
<gene>
    <name evidence="1" type="ORF">FXV77_00720</name>
</gene>
<comment type="caution">
    <text evidence="1">The sequence shown here is derived from an EMBL/GenBank/DDBJ whole genome shotgun (WGS) entry which is preliminary data.</text>
</comment>
<reference evidence="1 2" key="1">
    <citation type="submission" date="2019-08" db="EMBL/GenBank/DDBJ databases">
        <title>Phlebobacter frassis gen. nov. sp. nov., a new member of family Sphingobacteriaceae isolated from sand fly rearing media.</title>
        <authorList>
            <person name="Kakumanu M.L."/>
            <person name="Marayati B.F."/>
            <person name="Wada-Katsumata A."/>
            <person name="Wasserberg G."/>
            <person name="Schal C."/>
            <person name="Apperson C.S."/>
            <person name="Ponnusamy L."/>
        </authorList>
    </citation>
    <scope>NUCLEOTIDE SEQUENCE [LARGE SCALE GENOMIC DNA]</scope>
    <source>
        <strain evidence="1 2">SSI9</strain>
    </source>
</reference>
<dbReference type="Proteomes" id="UP000322362">
    <property type="component" value="Unassembled WGS sequence"/>
</dbReference>
<dbReference type="RefSeq" id="WP_148917309.1">
    <property type="nucleotide sequence ID" value="NZ_VTAV01000001.1"/>
</dbReference>
<dbReference type="AlphaFoldDB" id="A0A5D4HB99"/>
<accession>A0A5D4HB99</accession>
<keyword evidence="2" id="KW-1185">Reference proteome</keyword>
<evidence type="ECO:0000313" key="1">
    <source>
        <dbReference type="EMBL" id="TYR37844.1"/>
    </source>
</evidence>